<accession>A0A1J5QRB6</accession>
<proteinExistence type="predicted"/>
<protein>
    <submittedName>
        <fullName evidence="2">Uncharacterized protein</fullName>
    </submittedName>
</protein>
<reference evidence="2" key="1">
    <citation type="submission" date="2016-10" db="EMBL/GenBank/DDBJ databases">
        <title>Sequence of Gallionella enrichment culture.</title>
        <authorList>
            <person name="Poehlein A."/>
            <person name="Muehling M."/>
            <person name="Daniel R."/>
        </authorList>
    </citation>
    <scope>NUCLEOTIDE SEQUENCE</scope>
</reference>
<gene>
    <name evidence="2" type="ORF">GALL_357770</name>
</gene>
<evidence type="ECO:0000256" key="1">
    <source>
        <dbReference type="SAM" id="MobiDB-lite"/>
    </source>
</evidence>
<sequence length="571" mass="55329">MKTNRVVSRPLVLALATCAALTACGGGGGAAGTTSSLSTAQLTSLRGTAVDAPIAGAQITITAGAPSGDAGATVIGTVTADATGAFTTQVTLPSGSVPVFANATDPSNATVVLSSYLGQSDALAAAGTLTSNNLPDLDISPVTTAALAVYAQINGGYTKLTPAAYASTLQTYGSDVLAIAAAIKAVGDTLCTPSATITTTTNLAAAIAQAANLSSSTSVTLSAAITALGGNCAGVLAGLPSAISADPVFGPELDLGDVIDAGATVVPAGTYTLQGVIAQTGFSATPSQLSSTLTTPAAVSAADVFSDTAVTVSSNGAVTSTDGNVSGSVVGNLLTLTLLDPTTQTTYTLRGKIGSMPTAMTGGAQAYAVRSGGTYTANGSSMLAKFNAVLAPAAASAAWGGVTPPSSPTRTEGVSCAAGSFPLRLDVFAARDGGGSIGECVTPGATSWTLSAPTATNQGDDFSFNGQSGLSTAAPTLSAASWTQTSSAPYVLSAANASVTVNGTTTTGTLYYVMGSQTVVITGTSGSNVLLHMHGNALTQVSEAANNGGDANLSGSGMMGDGAGSTHQSDH</sequence>
<name>A0A1J5QRB6_9ZZZZ</name>
<dbReference type="PROSITE" id="PS51257">
    <property type="entry name" value="PROKAR_LIPOPROTEIN"/>
    <property type="match status" value="1"/>
</dbReference>
<dbReference type="AlphaFoldDB" id="A0A1J5QRB6"/>
<evidence type="ECO:0000313" key="2">
    <source>
        <dbReference type="EMBL" id="OIQ82444.1"/>
    </source>
</evidence>
<feature type="region of interest" description="Disordered" evidence="1">
    <location>
        <begin position="548"/>
        <end position="571"/>
    </location>
</feature>
<organism evidence="2">
    <name type="scientific">mine drainage metagenome</name>
    <dbReference type="NCBI Taxonomy" id="410659"/>
    <lineage>
        <taxon>unclassified sequences</taxon>
        <taxon>metagenomes</taxon>
        <taxon>ecological metagenomes</taxon>
    </lineage>
</organism>
<comment type="caution">
    <text evidence="2">The sequence shown here is derived from an EMBL/GenBank/DDBJ whole genome shotgun (WGS) entry which is preliminary data.</text>
</comment>
<dbReference type="EMBL" id="MLJW01000804">
    <property type="protein sequence ID" value="OIQ82444.1"/>
    <property type="molecule type" value="Genomic_DNA"/>
</dbReference>